<keyword evidence="10" id="KW-1185">Reference proteome</keyword>
<sequence>METALLFFIFVLLFLINVPVAISLAVAALIVLATTTDFTMYMIVQRMFASLLSPPLMAIPAFVFAGVLMSHGGIARYLIAALRSWFGHLPGGLSVVTILACAIFAAISGSSPATAAAIGAIMLPAMIEGGYDKRYAMGLIAASGTLGILIPPSVTMVVYGIVSEESIGKLFMGGLLPGLFLAGMLIVFAIIYARIKGYGRGEPASWRDRWTATVKALPGAFLPFFILGSIYLGIVTPTEAAVLSVFYTIIVSAFIYRELKLPDIRKVFQEAINISSMIYLIIAAAMVFGLFLTSEQVPNKVAEWIAESHLNRYAFFFATNLMFFIMGTFLEAVSITLITLPLLLPIIKALNIDLIQFAVVMTVNMELAMITPPVGLNLFVVSAMAKERVEEVVRGVLPFILLLILGLVIFIFWPEISLYIPRVLMER</sequence>
<dbReference type="PANTHER" id="PTHR33362">
    <property type="entry name" value="SIALIC ACID TRAP TRANSPORTER PERMEASE PROTEIN SIAT-RELATED"/>
    <property type="match status" value="1"/>
</dbReference>
<evidence type="ECO:0000259" key="8">
    <source>
        <dbReference type="Pfam" id="PF06808"/>
    </source>
</evidence>
<dbReference type="InterPro" id="IPR010656">
    <property type="entry name" value="DctM"/>
</dbReference>
<feature type="domain" description="TRAP C4-dicarboxylate transport system permease DctM subunit" evidence="8">
    <location>
        <begin position="8"/>
        <end position="416"/>
    </location>
</feature>
<feature type="transmembrane region" description="Helical" evidence="7">
    <location>
        <begin position="57"/>
        <end position="79"/>
    </location>
</feature>
<evidence type="ECO:0000256" key="4">
    <source>
        <dbReference type="ARBA" id="ARBA00022692"/>
    </source>
</evidence>
<name>A0A1M6BLC6_9FIRM</name>
<dbReference type="GO" id="GO:0022857">
    <property type="term" value="F:transmembrane transporter activity"/>
    <property type="evidence" value="ECO:0007669"/>
    <property type="project" value="TreeGrafter"/>
</dbReference>
<dbReference type="GO" id="GO:0005886">
    <property type="term" value="C:plasma membrane"/>
    <property type="evidence" value="ECO:0007669"/>
    <property type="project" value="UniProtKB-SubCell"/>
</dbReference>
<feature type="transmembrane region" description="Helical" evidence="7">
    <location>
        <begin position="138"/>
        <end position="162"/>
    </location>
</feature>
<keyword evidence="5 7" id="KW-1133">Transmembrane helix</keyword>
<feature type="transmembrane region" description="Helical" evidence="7">
    <location>
        <begin position="174"/>
        <end position="195"/>
    </location>
</feature>
<dbReference type="EMBL" id="FQZM01000005">
    <property type="protein sequence ID" value="SHI49525.1"/>
    <property type="molecule type" value="Genomic_DNA"/>
</dbReference>
<comment type="subcellular location">
    <subcellularLocation>
        <location evidence="1">Cell inner membrane</location>
        <topology evidence="1">Multi-pass membrane protein</topology>
    </subcellularLocation>
</comment>
<evidence type="ECO:0000256" key="6">
    <source>
        <dbReference type="ARBA" id="ARBA00023136"/>
    </source>
</evidence>
<evidence type="ECO:0000256" key="1">
    <source>
        <dbReference type="ARBA" id="ARBA00004429"/>
    </source>
</evidence>
<feature type="transmembrane region" description="Helical" evidence="7">
    <location>
        <begin position="240"/>
        <end position="259"/>
    </location>
</feature>
<feature type="transmembrane region" description="Helical" evidence="7">
    <location>
        <begin position="86"/>
        <end position="107"/>
    </location>
</feature>
<dbReference type="AlphaFoldDB" id="A0A1M6BLC6"/>
<keyword evidence="3" id="KW-0997">Cell inner membrane</keyword>
<dbReference type="RefSeq" id="WP_072867130.1">
    <property type="nucleotide sequence ID" value="NZ_FQZM01000005.1"/>
</dbReference>
<feature type="transmembrane region" description="Helical" evidence="7">
    <location>
        <begin position="313"/>
        <end position="342"/>
    </location>
</feature>
<dbReference type="STRING" id="1121432.SAMN02745219_00436"/>
<dbReference type="Pfam" id="PF06808">
    <property type="entry name" value="DctM"/>
    <property type="match status" value="1"/>
</dbReference>
<evidence type="ECO:0000256" key="2">
    <source>
        <dbReference type="ARBA" id="ARBA00022475"/>
    </source>
</evidence>
<evidence type="ECO:0000256" key="5">
    <source>
        <dbReference type="ARBA" id="ARBA00022989"/>
    </source>
</evidence>
<feature type="transmembrane region" description="Helical" evidence="7">
    <location>
        <begin position="354"/>
        <end position="376"/>
    </location>
</feature>
<evidence type="ECO:0000256" key="7">
    <source>
        <dbReference type="SAM" id="Phobius"/>
    </source>
</evidence>
<reference evidence="10" key="1">
    <citation type="submission" date="2016-11" db="EMBL/GenBank/DDBJ databases">
        <authorList>
            <person name="Varghese N."/>
            <person name="Submissions S."/>
        </authorList>
    </citation>
    <scope>NUCLEOTIDE SEQUENCE [LARGE SCALE GENOMIC DNA]</scope>
    <source>
        <strain evidence="10">DSM 16057</strain>
    </source>
</reference>
<dbReference type="NCBIfam" id="TIGR00786">
    <property type="entry name" value="dctM"/>
    <property type="match status" value="1"/>
</dbReference>
<keyword evidence="2" id="KW-1003">Cell membrane</keyword>
<dbReference type="PIRSF" id="PIRSF006066">
    <property type="entry name" value="HI0050"/>
    <property type="match status" value="1"/>
</dbReference>
<proteinExistence type="predicted"/>
<evidence type="ECO:0000256" key="3">
    <source>
        <dbReference type="ARBA" id="ARBA00022519"/>
    </source>
</evidence>
<feature type="transmembrane region" description="Helical" evidence="7">
    <location>
        <begin position="271"/>
        <end position="293"/>
    </location>
</feature>
<organism evidence="9 10">
    <name type="scientific">Desulfofundulus thermosubterraneus DSM 16057</name>
    <dbReference type="NCBI Taxonomy" id="1121432"/>
    <lineage>
        <taxon>Bacteria</taxon>
        <taxon>Bacillati</taxon>
        <taxon>Bacillota</taxon>
        <taxon>Clostridia</taxon>
        <taxon>Eubacteriales</taxon>
        <taxon>Peptococcaceae</taxon>
        <taxon>Desulfofundulus</taxon>
    </lineage>
</organism>
<keyword evidence="6 7" id="KW-0472">Membrane</keyword>
<protein>
    <submittedName>
        <fullName evidence="9">C4-dicarboxylate transporter, DctM subunit</fullName>
    </submittedName>
</protein>
<evidence type="ECO:0000313" key="10">
    <source>
        <dbReference type="Proteomes" id="UP000184529"/>
    </source>
</evidence>
<dbReference type="Proteomes" id="UP000184529">
    <property type="component" value="Unassembled WGS sequence"/>
</dbReference>
<dbReference type="PANTHER" id="PTHR33362:SF5">
    <property type="entry name" value="C4-DICARBOXYLATE TRAP TRANSPORTER LARGE PERMEASE PROTEIN DCTM"/>
    <property type="match status" value="1"/>
</dbReference>
<dbReference type="InterPro" id="IPR004681">
    <property type="entry name" value="TRAP_DctM"/>
</dbReference>
<dbReference type="OrthoDB" id="9772674at2"/>
<accession>A0A1M6BLC6</accession>
<evidence type="ECO:0000313" key="9">
    <source>
        <dbReference type="EMBL" id="SHI49525.1"/>
    </source>
</evidence>
<gene>
    <name evidence="9" type="ORF">SAMN02745219_00436</name>
</gene>
<feature type="transmembrane region" description="Helical" evidence="7">
    <location>
        <begin position="396"/>
        <end position="420"/>
    </location>
</feature>
<feature type="transmembrane region" description="Helical" evidence="7">
    <location>
        <begin position="216"/>
        <end position="234"/>
    </location>
</feature>
<feature type="transmembrane region" description="Helical" evidence="7">
    <location>
        <begin position="113"/>
        <end position="131"/>
    </location>
</feature>
<keyword evidence="4 7" id="KW-0812">Transmembrane</keyword>